<gene>
    <name evidence="2" type="ORF">N7509_000454</name>
</gene>
<dbReference type="Pfam" id="PF14027">
    <property type="entry name" value="Questin_oxidase"/>
    <property type="match status" value="1"/>
</dbReference>
<dbReference type="AlphaFoldDB" id="A0A9W9WAL6"/>
<sequence length="376" mass="42052">MPSTTAVLTVPVELPPPSGPRSLISTLVYDVTKSEDERRQTLNELLIKGHDSMAPLREPRLILHSHLPHLLGSGYILGASSNYTVAYVDFFDNQVKINNGDWKAVLQQYLFSGAEPLINGLVGGLGHPFIHLAYVWELQSPTVATEGLSLGCTEYIPLHGILDRAPPDNSSYKSSSLAEVLSRVQADKRLASLFTKPGITNINILLEKRYSVLLEHWNAWEVTDPLQQLEQCCDLSLLLGIGTGNGAGQYDFYLIHTMTVAQAIRQYALFLLLIYICQMKPEFPTKIIQRIDSIDLGGHDWSWVMAQALEHRWAKDSHFFKVVRAPKAFEDAFGRKSDHYLKASVKFISEFNGWNGFGEGVAGYLPDRDGFHPDKE</sequence>
<dbReference type="GeneID" id="81364081"/>
<evidence type="ECO:0000313" key="3">
    <source>
        <dbReference type="Proteomes" id="UP001147747"/>
    </source>
</evidence>
<reference evidence="2" key="1">
    <citation type="submission" date="2022-12" db="EMBL/GenBank/DDBJ databases">
        <authorList>
            <person name="Petersen C."/>
        </authorList>
    </citation>
    <scope>NUCLEOTIDE SEQUENCE</scope>
    <source>
        <strain evidence="2">IBT 29677</strain>
    </source>
</reference>
<comment type="caution">
    <text evidence="2">The sequence shown here is derived from an EMBL/GenBank/DDBJ whole genome shotgun (WGS) entry which is preliminary data.</text>
</comment>
<protein>
    <submittedName>
        <fullName evidence="2">Uncharacterized protein</fullName>
    </submittedName>
</protein>
<dbReference type="PANTHER" id="PTHR35870:SF6">
    <property type="entry name" value="MGS207 PROTEIN"/>
    <property type="match status" value="1"/>
</dbReference>
<dbReference type="GO" id="GO:0016491">
    <property type="term" value="F:oxidoreductase activity"/>
    <property type="evidence" value="ECO:0007669"/>
    <property type="project" value="UniProtKB-KW"/>
</dbReference>
<proteinExistence type="predicted"/>
<organism evidence="2 3">
    <name type="scientific">Penicillium cosmopolitanum</name>
    <dbReference type="NCBI Taxonomy" id="1131564"/>
    <lineage>
        <taxon>Eukaryota</taxon>
        <taxon>Fungi</taxon>
        <taxon>Dikarya</taxon>
        <taxon>Ascomycota</taxon>
        <taxon>Pezizomycotina</taxon>
        <taxon>Eurotiomycetes</taxon>
        <taxon>Eurotiomycetidae</taxon>
        <taxon>Eurotiales</taxon>
        <taxon>Aspergillaceae</taxon>
        <taxon>Penicillium</taxon>
    </lineage>
</organism>
<keyword evidence="1" id="KW-0560">Oxidoreductase</keyword>
<reference evidence="2" key="2">
    <citation type="journal article" date="2023" name="IMA Fungus">
        <title>Comparative genomic study of the Penicillium genus elucidates a diverse pangenome and 15 lateral gene transfer events.</title>
        <authorList>
            <person name="Petersen C."/>
            <person name="Sorensen T."/>
            <person name="Nielsen M.R."/>
            <person name="Sondergaard T.E."/>
            <person name="Sorensen J.L."/>
            <person name="Fitzpatrick D.A."/>
            <person name="Frisvad J.C."/>
            <person name="Nielsen K.L."/>
        </authorList>
    </citation>
    <scope>NUCLEOTIDE SEQUENCE</scope>
    <source>
        <strain evidence="2">IBT 29677</strain>
    </source>
</reference>
<dbReference type="OrthoDB" id="10265971at2759"/>
<dbReference type="Proteomes" id="UP001147747">
    <property type="component" value="Unassembled WGS sequence"/>
</dbReference>
<evidence type="ECO:0000313" key="2">
    <source>
        <dbReference type="EMBL" id="KAJ5413827.1"/>
    </source>
</evidence>
<dbReference type="EMBL" id="JAPZBU010000003">
    <property type="protein sequence ID" value="KAJ5413827.1"/>
    <property type="molecule type" value="Genomic_DNA"/>
</dbReference>
<keyword evidence="3" id="KW-1185">Reference proteome</keyword>
<name>A0A9W9WAL6_9EURO</name>
<dbReference type="InterPro" id="IPR025337">
    <property type="entry name" value="Questin_oxidase-like"/>
</dbReference>
<accession>A0A9W9WAL6</accession>
<evidence type="ECO:0000256" key="1">
    <source>
        <dbReference type="ARBA" id="ARBA00023002"/>
    </source>
</evidence>
<dbReference type="RefSeq" id="XP_056493683.1">
    <property type="nucleotide sequence ID" value="XM_056625101.1"/>
</dbReference>
<dbReference type="PANTHER" id="PTHR35870">
    <property type="entry name" value="PROTEIN, PUTATIVE (AFU_ORTHOLOGUE AFUA_5G03330)-RELATED"/>
    <property type="match status" value="1"/>
</dbReference>